<evidence type="ECO:0000256" key="1">
    <source>
        <dbReference type="ARBA" id="ARBA00004651"/>
    </source>
</evidence>
<dbReference type="InterPro" id="IPR003838">
    <property type="entry name" value="ABC3_permease_C"/>
</dbReference>
<evidence type="ECO:0000256" key="5">
    <source>
        <dbReference type="ARBA" id="ARBA00023136"/>
    </source>
</evidence>
<evidence type="ECO:0000259" key="8">
    <source>
        <dbReference type="Pfam" id="PF02687"/>
    </source>
</evidence>
<dbReference type="EMBL" id="ADKX01000043">
    <property type="protein sequence ID" value="EFW03767.1"/>
    <property type="molecule type" value="Genomic_DNA"/>
</dbReference>
<dbReference type="GO" id="GO:0005886">
    <property type="term" value="C:plasma membrane"/>
    <property type="evidence" value="ECO:0007669"/>
    <property type="project" value="UniProtKB-SubCell"/>
</dbReference>
<evidence type="ECO:0000256" key="7">
    <source>
        <dbReference type="SAM" id="Phobius"/>
    </source>
</evidence>
<keyword evidence="3 7" id="KW-0812">Transmembrane</keyword>
<feature type="transmembrane region" description="Helical" evidence="7">
    <location>
        <begin position="365"/>
        <end position="385"/>
    </location>
</feature>
<feature type="region of interest" description="Disordered" evidence="6">
    <location>
        <begin position="113"/>
        <end position="145"/>
    </location>
</feature>
<dbReference type="InterPro" id="IPR050250">
    <property type="entry name" value="Macrolide_Exporter_MacB"/>
</dbReference>
<dbReference type="Proteomes" id="UP000003157">
    <property type="component" value="Unassembled WGS sequence"/>
</dbReference>
<dbReference type="HOGENOM" id="CLU_039499_1_1_9"/>
<dbReference type="AlphaFoldDB" id="E7GDW4"/>
<evidence type="ECO:0000256" key="4">
    <source>
        <dbReference type="ARBA" id="ARBA00022989"/>
    </source>
</evidence>
<evidence type="ECO:0000313" key="10">
    <source>
        <dbReference type="Proteomes" id="UP000003157"/>
    </source>
</evidence>
<protein>
    <submittedName>
        <fullName evidence="9">ABC transporter</fullName>
    </submittedName>
</protein>
<comment type="subcellular location">
    <subcellularLocation>
        <location evidence="1">Cell membrane</location>
        <topology evidence="1">Multi-pass membrane protein</topology>
    </subcellularLocation>
</comment>
<proteinExistence type="predicted"/>
<feature type="transmembrane region" description="Helical" evidence="7">
    <location>
        <begin position="458"/>
        <end position="481"/>
    </location>
</feature>
<keyword evidence="4 7" id="KW-1133">Transmembrane helix</keyword>
<comment type="caution">
    <text evidence="9">The sequence shown here is derived from an EMBL/GenBank/DDBJ whole genome shotgun (WGS) entry which is preliminary data.</text>
</comment>
<dbReference type="PANTHER" id="PTHR30572:SF9">
    <property type="entry name" value="ABC TRANSPORTER PERMEASE PROTEIN"/>
    <property type="match status" value="1"/>
</dbReference>
<feature type="transmembrane region" description="Helical" evidence="7">
    <location>
        <begin position="324"/>
        <end position="344"/>
    </location>
</feature>
<gene>
    <name evidence="9" type="ORF">HMPREF9488_02957</name>
</gene>
<organism evidence="9 10">
    <name type="scientific">Coprobacillus cateniformis</name>
    <dbReference type="NCBI Taxonomy" id="100884"/>
    <lineage>
        <taxon>Bacteria</taxon>
        <taxon>Bacillati</taxon>
        <taxon>Bacillota</taxon>
        <taxon>Erysipelotrichia</taxon>
        <taxon>Erysipelotrichales</taxon>
        <taxon>Coprobacillaceae</taxon>
        <taxon>Coprobacillus</taxon>
    </lineage>
</organism>
<feature type="compositionally biased region" description="Polar residues" evidence="6">
    <location>
        <begin position="119"/>
        <end position="143"/>
    </location>
</feature>
<feature type="domain" description="ABC3 transporter permease C-terminal" evidence="8">
    <location>
        <begin position="324"/>
        <end position="403"/>
    </location>
</feature>
<evidence type="ECO:0000256" key="6">
    <source>
        <dbReference type="SAM" id="MobiDB-lite"/>
    </source>
</evidence>
<reference evidence="9 10" key="1">
    <citation type="submission" date="2010-12" db="EMBL/GenBank/DDBJ databases">
        <title>The Genome Sequence of Coprobacillus sp. strain 29_1.</title>
        <authorList>
            <consortium name="The Broad Institute Genome Sequencing Platform"/>
            <person name="Earl A."/>
            <person name="Ward D."/>
            <person name="Feldgarden M."/>
            <person name="Gevers D."/>
            <person name="Daigneault M."/>
            <person name="Sibley C.D."/>
            <person name="White A."/>
            <person name="Strauss J."/>
            <person name="Allen-Vercoe E."/>
            <person name="Young S.K."/>
            <person name="Zeng Q."/>
            <person name="Gargeya S."/>
            <person name="Fitzgerald M."/>
            <person name="Haas B."/>
            <person name="Abouelleil A."/>
            <person name="Alvarado L."/>
            <person name="Arachchi H.M."/>
            <person name="Berlin A."/>
            <person name="Brown A."/>
            <person name="Chapman S.B."/>
            <person name="Chen Z."/>
            <person name="Dunbar C."/>
            <person name="Freedman E."/>
            <person name="Gearin G."/>
            <person name="Gellesch M."/>
            <person name="Goldberg J."/>
            <person name="Griggs A."/>
            <person name="Gujja S."/>
            <person name="Heilman E."/>
            <person name="Heiman D."/>
            <person name="Howarth C."/>
            <person name="Larson L."/>
            <person name="Lui A."/>
            <person name="MacDonald P.J.P."/>
            <person name="Mehta T."/>
            <person name="Montmayeur A."/>
            <person name="Murphy C."/>
            <person name="Neiman D."/>
            <person name="Pearson M."/>
            <person name="Priest M."/>
            <person name="Roberts A."/>
            <person name="Saif S."/>
            <person name="Shea T."/>
            <person name="Shenoy N."/>
            <person name="Sisk P."/>
            <person name="Stolte C."/>
            <person name="Sykes S."/>
            <person name="White J."/>
            <person name="Yandava C."/>
            <person name="Nusbaum C."/>
            <person name="Birren B."/>
        </authorList>
    </citation>
    <scope>NUCLEOTIDE SEQUENCE [LARGE SCALE GENOMIC DNA]</scope>
    <source>
        <strain evidence="9 10">29_1</strain>
    </source>
</reference>
<dbReference type="eggNOG" id="COG0577">
    <property type="taxonomic scope" value="Bacteria"/>
</dbReference>
<dbReference type="GeneID" id="78230403"/>
<keyword evidence="10" id="KW-1185">Reference proteome</keyword>
<feature type="transmembrane region" description="Helical" evidence="7">
    <location>
        <begin position="12"/>
        <end position="36"/>
    </location>
</feature>
<dbReference type="GO" id="GO:0022857">
    <property type="term" value="F:transmembrane transporter activity"/>
    <property type="evidence" value="ECO:0007669"/>
    <property type="project" value="TreeGrafter"/>
</dbReference>
<accession>E7GDW4</accession>
<name>E7GDW4_9FIRM</name>
<keyword evidence="2" id="KW-1003">Cell membrane</keyword>
<dbReference type="STRING" id="100884.GCA_000269565_02589"/>
<dbReference type="PANTHER" id="PTHR30572">
    <property type="entry name" value="MEMBRANE COMPONENT OF TRANSPORTER-RELATED"/>
    <property type="match status" value="1"/>
</dbReference>
<dbReference type="OrthoDB" id="9812886at2"/>
<sequence length="494" mass="54152">MVKNALLSIKKNIGKTILLFVLMCVIANLVISGLAIKSATSKSMDQVRTSLGSDVTLSYNMQNMMKNRDKGAAMDEAISSITIAMADQLKSLQYVKSYNYTVSVGVTSEDVEPVEMTKTETSISSNTNQQRPSGNNQTNQVSQPRMMDENDFTVVGNTTMINLSDFVDQNYILKSGRLLNEDDSSTTNCVIESNLATDNDLKVGDSFIVTATNSDNEDIDVKLTIVGIYEIKTTSQLGGMMSNRQNPINQIYTGLLTAQKLNNSTTEMTSATYYLDDPKHIDAFKELAQTSSDIDFETYTLDANDQIYQRSISSLENMEQFATIFLWVVVGAGSAILCLILILTMRGRFYEFGVFLSLGQSKIKIMLQQLLEVLMIATVAFGLSLGTGKMVSNVVSSMLESSQSENNHMIMEIPGDNSNGDDQGENNNKNSGKLDFFGTAMTSSTNTELDVSLTASTVIQLAEITGLICLISVVLPSIYILRMSPREILVKKEG</sequence>
<evidence type="ECO:0000256" key="3">
    <source>
        <dbReference type="ARBA" id="ARBA00022692"/>
    </source>
</evidence>
<dbReference type="Pfam" id="PF02687">
    <property type="entry name" value="FtsX"/>
    <property type="match status" value="1"/>
</dbReference>
<evidence type="ECO:0000313" key="9">
    <source>
        <dbReference type="EMBL" id="EFW03767.1"/>
    </source>
</evidence>
<keyword evidence="5 7" id="KW-0472">Membrane</keyword>
<evidence type="ECO:0000256" key="2">
    <source>
        <dbReference type="ARBA" id="ARBA00022475"/>
    </source>
</evidence>
<dbReference type="RefSeq" id="WP_008790044.1">
    <property type="nucleotide sequence ID" value="NZ_AKCB01000001.1"/>
</dbReference>